<protein>
    <submittedName>
        <fullName evidence="1">Uncharacterized protein</fullName>
    </submittedName>
</protein>
<sequence>MTNDPFANYKDSPIAPSTNCFAVQPSDDEGLPVPTKALYVGQAGDVMLLALRSASPVLFANVPAGTILDVRAQAVHATGTTASDIVGLA</sequence>
<dbReference type="RefSeq" id="WP_136694554.1">
    <property type="nucleotide sequence ID" value="NZ_SSHH01000004.1"/>
</dbReference>
<comment type="caution">
    <text evidence="1">The sequence shown here is derived from an EMBL/GenBank/DDBJ whole genome shotgun (WGS) entry which is preliminary data.</text>
</comment>
<dbReference type="Proteomes" id="UP000309389">
    <property type="component" value="Unassembled WGS sequence"/>
</dbReference>
<dbReference type="EMBL" id="SSHH01000004">
    <property type="protein sequence ID" value="TIX48980.1"/>
    <property type="molecule type" value="Genomic_DNA"/>
</dbReference>
<dbReference type="OrthoDB" id="7916272at2"/>
<gene>
    <name evidence="1" type="ORF">E5222_14700</name>
</gene>
<reference evidence="1 2" key="1">
    <citation type="submission" date="2019-04" db="EMBL/GenBank/DDBJ databases">
        <title>Altererythrobacter aquimixticola sp. nov., isolated from sediment of junction between the ocean and a freshwater spring.</title>
        <authorList>
            <person name="Yoon J.-H."/>
        </authorList>
    </citation>
    <scope>NUCLEOTIDE SEQUENCE [LARGE SCALE GENOMIC DNA]</scope>
    <source>
        <strain evidence="1 2">SSKS-13</strain>
    </source>
</reference>
<organism evidence="1 2">
    <name type="scientific">Alteraurantiacibacter aquimixticola</name>
    <dbReference type="NCBI Taxonomy" id="2489173"/>
    <lineage>
        <taxon>Bacteria</taxon>
        <taxon>Pseudomonadati</taxon>
        <taxon>Pseudomonadota</taxon>
        <taxon>Alphaproteobacteria</taxon>
        <taxon>Sphingomonadales</taxon>
        <taxon>Erythrobacteraceae</taxon>
        <taxon>Alteraurantiacibacter</taxon>
    </lineage>
</organism>
<proteinExistence type="predicted"/>
<keyword evidence="2" id="KW-1185">Reference proteome</keyword>
<evidence type="ECO:0000313" key="1">
    <source>
        <dbReference type="EMBL" id="TIX48980.1"/>
    </source>
</evidence>
<dbReference type="AlphaFoldDB" id="A0A4T3F2Z3"/>
<evidence type="ECO:0000313" key="2">
    <source>
        <dbReference type="Proteomes" id="UP000309389"/>
    </source>
</evidence>
<accession>A0A4T3F2Z3</accession>
<name>A0A4T3F2Z3_9SPHN</name>